<dbReference type="InterPro" id="IPR011006">
    <property type="entry name" value="CheY-like_superfamily"/>
</dbReference>
<dbReference type="SUPFAM" id="SSF52172">
    <property type="entry name" value="CheY-like"/>
    <property type="match status" value="1"/>
</dbReference>
<feature type="domain" description="Histidine kinase" evidence="9">
    <location>
        <begin position="512"/>
        <end position="785"/>
    </location>
</feature>
<sequence length="1229" mass="136770">MSSLWLDNLAPQEWHSEAYRDVFQTFRNVDWSEIIGSPIHDFPAALRIMVCQCFAMDLPAVIHWGSTLVQIYNAAFLDTVVKENHPETMGQRWFDSWSTKLPDIESHQKSLLETFKTGKSVLAGSTPYFGRRNDRMEEVAFSHSTSAIRDAEGHIQGLFSTLNETTDVYLATRRAQVMARIQEARSVAATAQEIFDVVTRATQDNPFDYPCIVEYHCNEPLVEASERTYSKVVCVGALASNLPEVVRSKDSVSWQDRPEADRDIEDYFLEVLHTKRPVKLTTANIISKFCTRRAFGDLTETIWMTPIFCLGHSLPAGISLQGLNPRRPQDEDLVVRQLSLEIELCINSASNRVALAQALQVRTAELAVSQKRLRIMAEACPAGIYIRNMTTGEFEFVNDAYFEITGIPKEVGISHWEDYVHPEIIDDAKRTWDDLENKPITNYETRWITPWRGDIERWTSSSAVMHEDDAGNKFIFGAFSDSSAIKYALKVEKERADAAIKTKQQQQEFLDMIAHELRNPLGAIIQSSDFLVDKLTQGMSSTGFMKPHIVKEDDVEDLRTIVLCAQHMSRIINDTLNLSKLEGGMLIATHVPTQPMVVMKSILAMFDAEAQRNGTKLELDVDPSFRELDIDWIQTDPSRLSQIIINLLANSIKFVSRMKVRQVKITLAASITPMATRVTLDRRPSFPHHSSSDASYRLVSCTHEDRPVYIICRISDTGPGMSEEQVSSLFQRYFQASPKTHVEYGGSGLGLFISKQLVTLLNGTIDVESVRGRGTTFSFSIRSTRCDAPLQVAESTDFPEVINPDEKSTKDIILIAEDNLINQKIMVKQLTNAGYTTLVANNGQEAIDILLEDQSGPERICMCLCDVEMPVMNGIETIKEVRKLELTKKLRGHCPFIAVTANARQEQVSEMLAAGMDDSMPKPFRFDALIAKMVALLSRLGKSPIQPFKQSASVTSGTNAAHMPAAASFTSLASDTSTSAMTKHRTVSELWSNNSSKGLDPFHVILLNTPPPSNIAAAIWTRASHQSDSLKVCADGATDRLHEQVYNSTLESLDIALRPDVVLGDLDSVRAATKAFYESTAGTKVIQIEDQNSTDFTKAVKYIEEHSSPADIVVIGGIGGRLDQTFSTLNTLTKFPNQKIYVVDEDNLVILLFAGSHEIACAGLGRHCGLVPLCAPVRCWSTGFEWCLNGETMDIGELISTNNRVVSEDAMLGVTCDGPILFSIELIKT</sequence>
<dbReference type="Pfam" id="PF04265">
    <property type="entry name" value="TPK_B1_binding"/>
    <property type="match status" value="1"/>
</dbReference>
<evidence type="ECO:0000259" key="9">
    <source>
        <dbReference type="PROSITE" id="PS50109"/>
    </source>
</evidence>
<dbReference type="CDD" id="cd07995">
    <property type="entry name" value="TPK"/>
    <property type="match status" value="1"/>
</dbReference>
<dbReference type="PROSITE" id="PS50109">
    <property type="entry name" value="HIS_KIN"/>
    <property type="match status" value="1"/>
</dbReference>
<dbReference type="PRINTS" id="PR00344">
    <property type="entry name" value="BCTRLSENSOR"/>
</dbReference>
<dbReference type="InterPro" id="IPR003594">
    <property type="entry name" value="HATPase_dom"/>
</dbReference>
<dbReference type="EMBL" id="CAHR02000213">
    <property type="protein sequence ID" value="CCG84217.1"/>
    <property type="molecule type" value="Genomic_DNA"/>
</dbReference>
<dbReference type="GO" id="GO:0030975">
    <property type="term" value="F:thiamine binding"/>
    <property type="evidence" value="ECO:0007669"/>
    <property type="project" value="InterPro"/>
</dbReference>
<dbReference type="SMART" id="SM00387">
    <property type="entry name" value="HATPase_c"/>
    <property type="match status" value="1"/>
</dbReference>
<dbReference type="Pfam" id="PF02518">
    <property type="entry name" value="HATPase_c"/>
    <property type="match status" value="1"/>
</dbReference>
<dbReference type="InterPro" id="IPR036759">
    <property type="entry name" value="TPK_catalytic_sf"/>
</dbReference>
<dbReference type="CDD" id="cd00082">
    <property type="entry name" value="HisKA"/>
    <property type="match status" value="1"/>
</dbReference>
<comment type="caution">
    <text evidence="11">The sequence shown here is derived from an EMBL/GenBank/DDBJ whole genome shotgun (WGS) entry which is preliminary data.</text>
</comment>
<dbReference type="Gene3D" id="1.10.287.130">
    <property type="match status" value="1"/>
</dbReference>
<dbReference type="SUPFAM" id="SSF55785">
    <property type="entry name" value="PYP-like sensor domain (PAS domain)"/>
    <property type="match status" value="1"/>
</dbReference>
<keyword evidence="4" id="KW-0808">Transferase</keyword>
<keyword evidence="5" id="KW-0547">Nucleotide-binding</keyword>
<dbReference type="Gene3D" id="3.30.565.10">
    <property type="entry name" value="Histidine kinase-like ATPase, C-terminal domain"/>
    <property type="match status" value="1"/>
</dbReference>
<dbReference type="STRING" id="1097556.R4XEF1"/>
<protein>
    <recommendedName>
        <fullName evidence="2">histidine kinase</fullName>
        <ecNumber evidence="2">2.7.13.3</ecNumber>
    </recommendedName>
</protein>
<proteinExistence type="predicted"/>
<evidence type="ECO:0000256" key="3">
    <source>
        <dbReference type="ARBA" id="ARBA00022553"/>
    </source>
</evidence>
<keyword evidence="3 8" id="KW-0597">Phosphoprotein</keyword>
<dbReference type="SUPFAM" id="SSF63862">
    <property type="entry name" value="Thiamin pyrophosphokinase, substrate-binding domain"/>
    <property type="match status" value="1"/>
</dbReference>
<dbReference type="InterPro" id="IPR001789">
    <property type="entry name" value="Sig_transdc_resp-reg_receiver"/>
</dbReference>
<dbReference type="CDD" id="cd17546">
    <property type="entry name" value="REC_hyHK_CKI1_RcsC-like"/>
    <property type="match status" value="1"/>
</dbReference>
<dbReference type="InterPro" id="IPR005467">
    <property type="entry name" value="His_kinase_dom"/>
</dbReference>
<dbReference type="OrthoDB" id="60033at2759"/>
<dbReference type="GO" id="GO:0004788">
    <property type="term" value="F:thiamine diphosphokinase activity"/>
    <property type="evidence" value="ECO:0007669"/>
    <property type="project" value="InterPro"/>
</dbReference>
<dbReference type="eggNOG" id="KOG0519">
    <property type="taxonomic scope" value="Eukaryota"/>
</dbReference>
<dbReference type="GO" id="GO:0006772">
    <property type="term" value="P:thiamine metabolic process"/>
    <property type="evidence" value="ECO:0007669"/>
    <property type="project" value="InterPro"/>
</dbReference>
<accession>R4XEF1</accession>
<name>R4XEF1_TAPDE</name>
<gene>
    <name evidence="11" type="ORF">TAPDE_004622</name>
</gene>
<dbReference type="InterPro" id="IPR006282">
    <property type="entry name" value="Thi_PPkinase"/>
</dbReference>
<dbReference type="InterPro" id="IPR035965">
    <property type="entry name" value="PAS-like_dom_sf"/>
</dbReference>
<dbReference type="InterPro" id="IPR007371">
    <property type="entry name" value="TPK_catalytic"/>
</dbReference>
<dbReference type="GO" id="GO:0005886">
    <property type="term" value="C:plasma membrane"/>
    <property type="evidence" value="ECO:0007669"/>
    <property type="project" value="TreeGrafter"/>
</dbReference>
<dbReference type="InterPro" id="IPR036097">
    <property type="entry name" value="HisK_dim/P_sf"/>
</dbReference>
<dbReference type="Pfam" id="PF00512">
    <property type="entry name" value="HisKA"/>
    <property type="match status" value="1"/>
</dbReference>
<evidence type="ECO:0000259" key="10">
    <source>
        <dbReference type="PROSITE" id="PS50110"/>
    </source>
</evidence>
<evidence type="ECO:0000256" key="5">
    <source>
        <dbReference type="ARBA" id="ARBA00022741"/>
    </source>
</evidence>
<dbReference type="InterPro" id="IPR000014">
    <property type="entry name" value="PAS"/>
</dbReference>
<dbReference type="InterPro" id="IPR003661">
    <property type="entry name" value="HisK_dim/P_dom"/>
</dbReference>
<evidence type="ECO:0000256" key="4">
    <source>
        <dbReference type="ARBA" id="ARBA00022679"/>
    </source>
</evidence>
<dbReference type="NCBIfam" id="TIGR01378">
    <property type="entry name" value="thi_PPkinase"/>
    <property type="match status" value="1"/>
</dbReference>
<dbReference type="CDD" id="cd00130">
    <property type="entry name" value="PAS"/>
    <property type="match status" value="1"/>
</dbReference>
<feature type="modified residue" description="4-aspartylphosphate" evidence="8">
    <location>
        <position position="866"/>
    </location>
</feature>
<reference evidence="11 12" key="1">
    <citation type="journal article" date="2013" name="MBio">
        <title>Genome sequencing of the plant pathogen Taphrina deformans, the causal agent of peach leaf curl.</title>
        <authorList>
            <person name="Cisse O.H."/>
            <person name="Almeida J.M.G.C.F."/>
            <person name="Fonseca A."/>
            <person name="Kumar A.A."/>
            <person name="Salojaervi J."/>
            <person name="Overmyer K."/>
            <person name="Hauser P.M."/>
            <person name="Pagni M."/>
        </authorList>
    </citation>
    <scope>NUCLEOTIDE SEQUENCE [LARGE SCALE GENOMIC DNA]</scope>
    <source>
        <strain evidence="12">PYCC 5710 / ATCC 11124 / CBS 356.35 / IMI 108563 / JCM 9778 / NBRC 8474</strain>
    </source>
</reference>
<dbReference type="Pfam" id="PF13188">
    <property type="entry name" value="PAS_8"/>
    <property type="match status" value="1"/>
</dbReference>
<dbReference type="EC" id="2.7.13.3" evidence="2"/>
<dbReference type="InterPro" id="IPR004358">
    <property type="entry name" value="Sig_transdc_His_kin-like_C"/>
</dbReference>
<evidence type="ECO:0000256" key="2">
    <source>
        <dbReference type="ARBA" id="ARBA00012438"/>
    </source>
</evidence>
<dbReference type="Gene3D" id="3.30.450.20">
    <property type="entry name" value="PAS domain"/>
    <property type="match status" value="2"/>
</dbReference>
<dbReference type="Proteomes" id="UP000013776">
    <property type="component" value="Unassembled WGS sequence"/>
</dbReference>
<evidence type="ECO:0000256" key="1">
    <source>
        <dbReference type="ARBA" id="ARBA00000085"/>
    </source>
</evidence>
<dbReference type="GO" id="GO:0009927">
    <property type="term" value="F:histidine phosphotransfer kinase activity"/>
    <property type="evidence" value="ECO:0007669"/>
    <property type="project" value="TreeGrafter"/>
</dbReference>
<keyword evidence="7" id="KW-0067">ATP-binding</keyword>
<dbReference type="PANTHER" id="PTHR43047">
    <property type="entry name" value="TWO-COMPONENT HISTIDINE PROTEIN KINASE"/>
    <property type="match status" value="1"/>
</dbReference>
<dbReference type="Pfam" id="PF04263">
    <property type="entry name" value="TPK_catalytic"/>
    <property type="match status" value="1"/>
</dbReference>
<keyword evidence="12" id="KW-1185">Reference proteome</keyword>
<evidence type="ECO:0000313" key="11">
    <source>
        <dbReference type="EMBL" id="CCG84217.1"/>
    </source>
</evidence>
<dbReference type="Pfam" id="PF00072">
    <property type="entry name" value="Response_reg"/>
    <property type="match status" value="1"/>
</dbReference>
<dbReference type="SUPFAM" id="SSF63999">
    <property type="entry name" value="Thiamin pyrophosphokinase, catalytic domain"/>
    <property type="match status" value="1"/>
</dbReference>
<dbReference type="eggNOG" id="KOG3153">
    <property type="taxonomic scope" value="Eukaryota"/>
</dbReference>
<dbReference type="SUPFAM" id="SSF55874">
    <property type="entry name" value="ATPase domain of HSP90 chaperone/DNA topoisomerase II/histidine kinase"/>
    <property type="match status" value="1"/>
</dbReference>
<comment type="catalytic activity">
    <reaction evidence="1">
        <text>ATP + protein L-histidine = ADP + protein N-phospho-L-histidine.</text>
        <dbReference type="EC" id="2.7.13.3"/>
    </reaction>
</comment>
<dbReference type="SMART" id="SM00448">
    <property type="entry name" value="REC"/>
    <property type="match status" value="1"/>
</dbReference>
<dbReference type="InterPro" id="IPR036890">
    <property type="entry name" value="HATPase_C_sf"/>
</dbReference>
<evidence type="ECO:0000256" key="8">
    <source>
        <dbReference type="PROSITE-ProRule" id="PRU00169"/>
    </source>
</evidence>
<dbReference type="GO" id="GO:0000155">
    <property type="term" value="F:phosphorelay sensor kinase activity"/>
    <property type="evidence" value="ECO:0007669"/>
    <property type="project" value="InterPro"/>
</dbReference>
<evidence type="ECO:0000256" key="6">
    <source>
        <dbReference type="ARBA" id="ARBA00022777"/>
    </source>
</evidence>
<dbReference type="InterPro" id="IPR007373">
    <property type="entry name" value="Thiamin_PyroPKinase_B1-bd"/>
</dbReference>
<dbReference type="SMART" id="SM00091">
    <property type="entry name" value="PAS"/>
    <property type="match status" value="1"/>
</dbReference>
<dbReference type="Gene3D" id="3.40.50.2300">
    <property type="match status" value="1"/>
</dbReference>
<keyword evidence="6" id="KW-0418">Kinase</keyword>
<dbReference type="PROSITE" id="PS50110">
    <property type="entry name" value="RESPONSE_REGULATORY"/>
    <property type="match status" value="1"/>
</dbReference>
<dbReference type="AlphaFoldDB" id="R4XEF1"/>
<dbReference type="GO" id="GO:0005524">
    <property type="term" value="F:ATP binding"/>
    <property type="evidence" value="ECO:0007669"/>
    <property type="project" value="UniProtKB-KW"/>
</dbReference>
<dbReference type="SUPFAM" id="SSF47384">
    <property type="entry name" value="Homodimeric domain of signal transducing histidine kinase"/>
    <property type="match status" value="1"/>
</dbReference>
<evidence type="ECO:0000256" key="7">
    <source>
        <dbReference type="ARBA" id="ARBA00022840"/>
    </source>
</evidence>
<dbReference type="SMART" id="SM00983">
    <property type="entry name" value="TPK_B1_binding"/>
    <property type="match status" value="1"/>
</dbReference>
<dbReference type="InterPro" id="IPR036371">
    <property type="entry name" value="TPK_B1-bd_sf"/>
</dbReference>
<dbReference type="Gene3D" id="3.40.50.10240">
    <property type="entry name" value="Thiamin pyrophosphokinase, catalytic domain"/>
    <property type="match status" value="1"/>
</dbReference>
<dbReference type="GO" id="GO:0009229">
    <property type="term" value="P:thiamine diphosphate biosynthetic process"/>
    <property type="evidence" value="ECO:0007669"/>
    <property type="project" value="InterPro"/>
</dbReference>
<organism evidence="11 12">
    <name type="scientific">Taphrina deformans (strain PYCC 5710 / ATCC 11124 / CBS 356.35 / IMI 108563 / JCM 9778 / NBRC 8474)</name>
    <name type="common">Peach leaf curl fungus</name>
    <name type="synonym">Lalaria deformans</name>
    <dbReference type="NCBI Taxonomy" id="1097556"/>
    <lineage>
        <taxon>Eukaryota</taxon>
        <taxon>Fungi</taxon>
        <taxon>Dikarya</taxon>
        <taxon>Ascomycota</taxon>
        <taxon>Taphrinomycotina</taxon>
        <taxon>Taphrinomycetes</taxon>
        <taxon>Taphrinales</taxon>
        <taxon>Taphrinaceae</taxon>
        <taxon>Taphrina</taxon>
    </lineage>
</organism>
<dbReference type="SMART" id="SM00388">
    <property type="entry name" value="HisKA"/>
    <property type="match status" value="1"/>
</dbReference>
<evidence type="ECO:0000313" key="12">
    <source>
        <dbReference type="Proteomes" id="UP000013776"/>
    </source>
</evidence>
<dbReference type="PANTHER" id="PTHR43047:SF66">
    <property type="entry name" value="HISKA"/>
    <property type="match status" value="1"/>
</dbReference>
<feature type="domain" description="Response regulatory" evidence="10">
    <location>
        <begin position="812"/>
        <end position="937"/>
    </location>
</feature>